<accession>A0ABN0R8Y3</accession>
<reference evidence="2 3" key="1">
    <citation type="submission" date="2014-01" db="EMBL/GenBank/DDBJ databases">
        <authorList>
            <person name="Dobos K."/>
            <person name="Lenaerts A."/>
            <person name="Ordway D."/>
            <person name="DeGroote M.A."/>
            <person name="Parker T."/>
            <person name="Sizemore C."/>
            <person name="Tallon L.J."/>
            <person name="Sadzewicz L.K."/>
            <person name="Sengamalay N."/>
            <person name="Fraser C.M."/>
            <person name="Hine E."/>
            <person name="Shefchek K.A."/>
            <person name="Das S.P."/>
            <person name="Tettelin H."/>
        </authorList>
    </citation>
    <scope>NUCLEOTIDE SEQUENCE [LARGE SCALE GENOMIC DNA]</scope>
    <source>
        <strain evidence="2 3">Harvey</strain>
    </source>
</reference>
<feature type="region of interest" description="Disordered" evidence="1">
    <location>
        <begin position="1"/>
        <end position="27"/>
    </location>
</feature>
<dbReference type="Proteomes" id="UP000020681">
    <property type="component" value="Unassembled WGS sequence"/>
</dbReference>
<name>A0ABN0R8Y3_MYCUL</name>
<proteinExistence type="predicted"/>
<feature type="compositionally biased region" description="Polar residues" evidence="1">
    <location>
        <begin position="13"/>
        <end position="27"/>
    </location>
</feature>
<evidence type="ECO:0000313" key="2">
    <source>
        <dbReference type="EMBL" id="EUA93642.1"/>
    </source>
</evidence>
<gene>
    <name evidence="2" type="ORF">I551_9086</name>
</gene>
<keyword evidence="3" id="KW-1185">Reference proteome</keyword>
<sequence length="86" mass="9179">MTANRRLDLLNPQFPSSQAANQQRRSPGCTQVVARLCRAAVFLEITASVRQSDTSLIVAPKGQDALTNATACPRSVPARAATATLR</sequence>
<dbReference type="EMBL" id="JAOL01000054">
    <property type="protein sequence ID" value="EUA93642.1"/>
    <property type="molecule type" value="Genomic_DNA"/>
</dbReference>
<organism evidence="2 3">
    <name type="scientific">Mycobacterium ulcerans str. Harvey</name>
    <dbReference type="NCBI Taxonomy" id="1299332"/>
    <lineage>
        <taxon>Bacteria</taxon>
        <taxon>Bacillati</taxon>
        <taxon>Actinomycetota</taxon>
        <taxon>Actinomycetes</taxon>
        <taxon>Mycobacteriales</taxon>
        <taxon>Mycobacteriaceae</taxon>
        <taxon>Mycobacterium</taxon>
        <taxon>Mycobacterium ulcerans group</taxon>
    </lineage>
</organism>
<evidence type="ECO:0000256" key="1">
    <source>
        <dbReference type="SAM" id="MobiDB-lite"/>
    </source>
</evidence>
<evidence type="ECO:0000313" key="3">
    <source>
        <dbReference type="Proteomes" id="UP000020681"/>
    </source>
</evidence>
<comment type="caution">
    <text evidence="2">The sequence shown here is derived from an EMBL/GenBank/DDBJ whole genome shotgun (WGS) entry which is preliminary data.</text>
</comment>
<protein>
    <submittedName>
        <fullName evidence="2">Uncharacterized protein</fullName>
    </submittedName>
</protein>